<sequence>MSAVLRAALGEDAELPDADYGLLLRELEQYREELFKLAELAREAERRCHSTSSNA</sequence>
<accession>A0ACC6V1T5</accession>
<dbReference type="Proteomes" id="UP000033636">
    <property type="component" value="Unassembled WGS sequence"/>
</dbReference>
<evidence type="ECO:0000313" key="1">
    <source>
        <dbReference type="EMBL" id="MFB6490600.1"/>
    </source>
</evidence>
<proteinExistence type="predicted"/>
<protein>
    <submittedName>
        <fullName evidence="1">Uncharacterized protein</fullName>
    </submittedName>
</protein>
<organism evidence="1 2">
    <name type="scientific">Thermoproteus sp. AZ2</name>
    <dbReference type="NCBI Taxonomy" id="1609232"/>
    <lineage>
        <taxon>Archaea</taxon>
        <taxon>Thermoproteota</taxon>
        <taxon>Thermoprotei</taxon>
        <taxon>Thermoproteales</taxon>
        <taxon>Thermoproteaceae</taxon>
        <taxon>Thermoproteus</taxon>
    </lineage>
</organism>
<gene>
    <name evidence="1" type="ORF">TU35_005035</name>
</gene>
<comment type="caution">
    <text evidence="1">The sequence shown here is derived from an EMBL/GenBank/DDBJ whole genome shotgun (WGS) entry which is preliminary data.</text>
</comment>
<reference evidence="1" key="1">
    <citation type="submission" date="2024-07" db="EMBL/GenBank/DDBJ databases">
        <title>Metagenome and Metagenome-Assembled Genomes of Archaea from a hot spring from the geothermal field of Los Azufres, Mexico.</title>
        <authorList>
            <person name="Marin-Paredes R."/>
            <person name="Martinez-Romero E."/>
            <person name="Servin-Garciduenas L.E."/>
        </authorList>
    </citation>
    <scope>NUCLEOTIDE SEQUENCE</scope>
</reference>
<name>A0ACC6V1T5_9CREN</name>
<evidence type="ECO:0000313" key="2">
    <source>
        <dbReference type="Proteomes" id="UP000033636"/>
    </source>
</evidence>
<dbReference type="EMBL" id="JZWT02000011">
    <property type="protein sequence ID" value="MFB6490600.1"/>
    <property type="molecule type" value="Genomic_DNA"/>
</dbReference>